<evidence type="ECO:0000256" key="1">
    <source>
        <dbReference type="SAM" id="MobiDB-lite"/>
    </source>
</evidence>
<feature type="transmembrane region" description="Helical" evidence="2">
    <location>
        <begin position="89"/>
        <end position="110"/>
    </location>
</feature>
<accession>A0A0R1N4P6</accession>
<dbReference type="OrthoDB" id="2168731at2"/>
<protein>
    <recommendedName>
        <fullName evidence="3">Zinc-ribbon domain-containing protein</fullName>
    </recommendedName>
</protein>
<dbReference type="PANTHER" id="PTHR40038:SF1">
    <property type="entry name" value="MEMBRANE-ASSOCIATED PROTEIN TCAA"/>
    <property type="match status" value="1"/>
</dbReference>
<dbReference type="EMBL" id="AZEC01000011">
    <property type="protein sequence ID" value="KRL11707.1"/>
    <property type="molecule type" value="Genomic_DNA"/>
</dbReference>
<dbReference type="RefSeq" id="WP_057821426.1">
    <property type="nucleotide sequence ID" value="NZ_AZEC01000011.1"/>
</dbReference>
<feature type="compositionally biased region" description="Basic and acidic residues" evidence="1">
    <location>
        <begin position="294"/>
        <end position="312"/>
    </location>
</feature>
<dbReference type="InterPro" id="IPR026870">
    <property type="entry name" value="Zinc_ribbon_dom"/>
</dbReference>
<name>A0A0R1N4P6_9LACO</name>
<dbReference type="AlphaFoldDB" id="A0A0R1N4P6"/>
<evidence type="ECO:0000259" key="3">
    <source>
        <dbReference type="Pfam" id="PF13240"/>
    </source>
</evidence>
<proteinExistence type="predicted"/>
<keyword evidence="2" id="KW-1133">Transmembrane helix</keyword>
<feature type="compositionally biased region" description="Polar residues" evidence="1">
    <location>
        <begin position="39"/>
        <end position="49"/>
    </location>
</feature>
<sequence>MDLKFCPNCGAPIAANDDFCQNCGFNLKQYRTDHAASATPPTGNNISEQATKEPVHSAETPVNRDAVQAPPSVKKPVVRKKRHHRRWPWIVLAAIVVLVAGGYFAGSMYYSRGRQLPQLAKDMTSTDPKTMRKAAVDTDGTPLAASDLAPLAALYKADLATQRTMKTTVADGRTNGAIKVTQSGRILGLFPRYKVILKTIKVPLTTNLSDTQITWNGNSVSSSKQGKTQQFIVYPGQYKVLVIGQLSGERNRLSKTVALSPFKTAETLAFTGKAAKTDDTLGSLLAKANSDSGKQAKKDADEAASESKKKAAESSSADSDDDDSSDIDMDDLPNDPSARNDNADTNGLIGQWKQSDGSAFTFNSDGTYTGTANGKTDGGTYKVVYRAGDSLNIQFTKNGDSVVEPFAFVYGHLIETNLKLDWHRVN</sequence>
<feature type="region of interest" description="Disordered" evidence="1">
    <location>
        <begin position="35"/>
        <end position="80"/>
    </location>
</feature>
<evidence type="ECO:0000313" key="4">
    <source>
        <dbReference type="EMBL" id="KRL11707.1"/>
    </source>
</evidence>
<dbReference type="STRING" id="1423792.FD09_GL000631"/>
<keyword evidence="5" id="KW-1185">Reference proteome</keyword>
<gene>
    <name evidence="4" type="ORF">FD09_GL000631</name>
</gene>
<feature type="region of interest" description="Disordered" evidence="1">
    <location>
        <begin position="289"/>
        <end position="350"/>
    </location>
</feature>
<feature type="compositionally biased region" description="Acidic residues" evidence="1">
    <location>
        <begin position="318"/>
        <end position="333"/>
    </location>
</feature>
<feature type="domain" description="Zinc-ribbon" evidence="3">
    <location>
        <begin position="5"/>
        <end position="27"/>
    </location>
</feature>
<organism evidence="4 5">
    <name type="scientific">Schleiferilactobacillus perolens DSM 12744</name>
    <dbReference type="NCBI Taxonomy" id="1423792"/>
    <lineage>
        <taxon>Bacteria</taxon>
        <taxon>Bacillati</taxon>
        <taxon>Bacillota</taxon>
        <taxon>Bacilli</taxon>
        <taxon>Lactobacillales</taxon>
        <taxon>Lactobacillaceae</taxon>
        <taxon>Schleiferilactobacillus</taxon>
    </lineage>
</organism>
<reference evidence="4 5" key="1">
    <citation type="journal article" date="2015" name="Genome Announc.">
        <title>Expanding the biotechnology potential of lactobacilli through comparative genomics of 213 strains and associated genera.</title>
        <authorList>
            <person name="Sun Z."/>
            <person name="Harris H.M."/>
            <person name="McCann A."/>
            <person name="Guo C."/>
            <person name="Argimon S."/>
            <person name="Zhang W."/>
            <person name="Yang X."/>
            <person name="Jeffery I.B."/>
            <person name="Cooney J.C."/>
            <person name="Kagawa T.F."/>
            <person name="Liu W."/>
            <person name="Song Y."/>
            <person name="Salvetti E."/>
            <person name="Wrobel A."/>
            <person name="Rasinkangas P."/>
            <person name="Parkhill J."/>
            <person name="Rea M.C."/>
            <person name="O'Sullivan O."/>
            <person name="Ritari J."/>
            <person name="Douillard F.P."/>
            <person name="Paul Ross R."/>
            <person name="Yang R."/>
            <person name="Briner A.E."/>
            <person name="Felis G.E."/>
            <person name="de Vos W.M."/>
            <person name="Barrangou R."/>
            <person name="Klaenhammer T.R."/>
            <person name="Caufield P.W."/>
            <person name="Cui Y."/>
            <person name="Zhang H."/>
            <person name="O'Toole P.W."/>
        </authorList>
    </citation>
    <scope>NUCLEOTIDE SEQUENCE [LARGE SCALE GENOMIC DNA]</scope>
    <source>
        <strain evidence="4 5">DSM 12744</strain>
    </source>
</reference>
<evidence type="ECO:0000256" key="2">
    <source>
        <dbReference type="SAM" id="Phobius"/>
    </source>
</evidence>
<keyword evidence="2" id="KW-0812">Transmembrane</keyword>
<dbReference type="Pfam" id="PF13240">
    <property type="entry name" value="Zn_Ribbon_1"/>
    <property type="match status" value="1"/>
</dbReference>
<dbReference type="Proteomes" id="UP000051330">
    <property type="component" value="Unassembled WGS sequence"/>
</dbReference>
<evidence type="ECO:0000313" key="5">
    <source>
        <dbReference type="Proteomes" id="UP000051330"/>
    </source>
</evidence>
<dbReference type="PANTHER" id="PTHR40038">
    <property type="entry name" value="MEMBRANE-ASSOCIATED PROTEIN TCAA"/>
    <property type="match status" value="1"/>
</dbReference>
<comment type="caution">
    <text evidence="4">The sequence shown here is derived from an EMBL/GenBank/DDBJ whole genome shotgun (WGS) entry which is preliminary data.</text>
</comment>
<dbReference type="PATRIC" id="fig|1423792.3.peg.643"/>
<keyword evidence="2" id="KW-0472">Membrane</keyword>